<protein>
    <submittedName>
        <fullName evidence="2">Uncharacterized protein</fullName>
    </submittedName>
</protein>
<sequence>MGVEDLTVKRAAPALPQLGAGPPWAQAYAKLALLITAGLDVIGGAFFEYALRWLLAVPVLAALLLLPVCALGLLAACLRCCR</sequence>
<organism evidence="2 3">
    <name type="scientific">Sinimarinibacterium flocculans</name>
    <dbReference type="NCBI Taxonomy" id="985250"/>
    <lineage>
        <taxon>Bacteria</taxon>
        <taxon>Pseudomonadati</taxon>
        <taxon>Pseudomonadota</taxon>
        <taxon>Gammaproteobacteria</taxon>
        <taxon>Nevskiales</taxon>
        <taxon>Nevskiaceae</taxon>
        <taxon>Sinimarinibacterium</taxon>
    </lineage>
</organism>
<keyword evidence="1" id="KW-0472">Membrane</keyword>
<gene>
    <name evidence="2" type="ORF">C8D93_113100</name>
</gene>
<dbReference type="Proteomes" id="UP000248330">
    <property type="component" value="Unassembled WGS sequence"/>
</dbReference>
<feature type="transmembrane region" description="Helical" evidence="1">
    <location>
        <begin position="53"/>
        <end position="78"/>
    </location>
</feature>
<dbReference type="EMBL" id="QICN01000013">
    <property type="protein sequence ID" value="PXV64306.1"/>
    <property type="molecule type" value="Genomic_DNA"/>
</dbReference>
<accession>A0A318E1D9</accession>
<comment type="caution">
    <text evidence="2">The sequence shown here is derived from an EMBL/GenBank/DDBJ whole genome shotgun (WGS) entry which is preliminary data.</text>
</comment>
<dbReference type="AlphaFoldDB" id="A0A318E1D9"/>
<name>A0A318E1D9_9GAMM</name>
<evidence type="ECO:0000256" key="1">
    <source>
        <dbReference type="SAM" id="Phobius"/>
    </source>
</evidence>
<feature type="transmembrane region" description="Helical" evidence="1">
    <location>
        <begin position="27"/>
        <end position="47"/>
    </location>
</feature>
<keyword evidence="3" id="KW-1185">Reference proteome</keyword>
<keyword evidence="1" id="KW-1133">Transmembrane helix</keyword>
<reference evidence="2 3" key="1">
    <citation type="submission" date="2018-04" db="EMBL/GenBank/DDBJ databases">
        <title>Genomic Encyclopedia of Type Strains, Phase IV (KMG-IV): sequencing the most valuable type-strain genomes for metagenomic binning, comparative biology and taxonomic classification.</title>
        <authorList>
            <person name="Goeker M."/>
        </authorList>
    </citation>
    <scope>NUCLEOTIDE SEQUENCE [LARGE SCALE GENOMIC DNA]</scope>
    <source>
        <strain evidence="2 3">DSM 104150</strain>
    </source>
</reference>
<proteinExistence type="predicted"/>
<evidence type="ECO:0000313" key="2">
    <source>
        <dbReference type="EMBL" id="PXV64306.1"/>
    </source>
</evidence>
<keyword evidence="1" id="KW-0812">Transmembrane</keyword>
<evidence type="ECO:0000313" key="3">
    <source>
        <dbReference type="Proteomes" id="UP000248330"/>
    </source>
</evidence>